<dbReference type="Gene3D" id="1.10.287.130">
    <property type="match status" value="1"/>
</dbReference>
<dbReference type="InterPro" id="IPR003594">
    <property type="entry name" value="HATPase_dom"/>
</dbReference>
<dbReference type="GO" id="GO:0016020">
    <property type="term" value="C:membrane"/>
    <property type="evidence" value="ECO:0007669"/>
    <property type="project" value="UniProtKB-SubCell"/>
</dbReference>
<dbReference type="InterPro" id="IPR003661">
    <property type="entry name" value="HisK_dim/P_dom"/>
</dbReference>
<dbReference type="Pfam" id="PF08448">
    <property type="entry name" value="PAS_4"/>
    <property type="match status" value="1"/>
</dbReference>
<reference evidence="9 10" key="1">
    <citation type="submission" date="2020-02" db="EMBL/GenBank/DDBJ databases">
        <title>Draft genome sequence of two Spirosoma agri KCTC 52727 and Spirosoma terrae KCTC 52035.</title>
        <authorList>
            <person name="Rojas J."/>
            <person name="Ambika Manirajan B."/>
            <person name="Suarez C."/>
            <person name="Ratering S."/>
            <person name="Schnell S."/>
        </authorList>
    </citation>
    <scope>NUCLEOTIDE SEQUENCE [LARGE SCALE GENOMIC DNA]</scope>
    <source>
        <strain evidence="9 10">KCTC 52035</strain>
    </source>
</reference>
<dbReference type="CDD" id="cd00082">
    <property type="entry name" value="HisKA"/>
    <property type="match status" value="1"/>
</dbReference>
<dbReference type="FunFam" id="3.30.565.10:FF:000006">
    <property type="entry name" value="Sensor histidine kinase WalK"/>
    <property type="match status" value="1"/>
</dbReference>
<dbReference type="PANTHER" id="PTHR42878">
    <property type="entry name" value="TWO-COMPONENT HISTIDINE KINASE"/>
    <property type="match status" value="1"/>
</dbReference>
<dbReference type="InterPro" id="IPR036890">
    <property type="entry name" value="HATPase_C_sf"/>
</dbReference>
<dbReference type="SUPFAM" id="SSF47384">
    <property type="entry name" value="Homodimeric domain of signal transducing histidine kinase"/>
    <property type="match status" value="1"/>
</dbReference>
<keyword evidence="7" id="KW-0175">Coiled coil</keyword>
<dbReference type="InterPro" id="IPR036097">
    <property type="entry name" value="HisK_dim/P_sf"/>
</dbReference>
<dbReference type="Pfam" id="PF13188">
    <property type="entry name" value="PAS_8"/>
    <property type="match status" value="1"/>
</dbReference>
<sequence>MNDLSMNPTDESAIFRDVFNLADSGIMVFEWPDSAKGDIGDLRLLLANQSAQAITGLTDSTLPDQAPALLFPLLTEIEQNLRYVAETGESYQTELLYPSTNQEKSTWYNLSARKHDNSLVLSLTDINALKAESNLVQGLLSSSIDAIIAYEAMRDDAGNIYDLRIKVANEIAARTAGIPLEELLNSTIITELPSIVTSGLFDRYKHTIETGEPQQFEFQYNFDSQDNWYEIMTSKLNDGLLLTYRDITTAKRNEKDLQESIERLKQSNQSLEQFAYIASHDLQEPLRKIQSFGDLLRKQQQDKLDEASLDLVNRMQSAAQRMNVLIHDLLTFSRLSWEKLPFRITNLQDVMNDVVADLETTIRTKQAELTITSLPTIMGNPGQLHQLFQNLLSNALKFVRADIRPTIVIDCKQVTGQIIPSILGQLVTSQDKEHTFYAISITDNGIGFDSKYVDRIFAVFQRLHTRNEYPGTGVGLSIVQKVIENHRGYINVESQPGHGATFTIYLRAGIDEQPTLDL</sequence>
<dbReference type="SUPFAM" id="SSF55874">
    <property type="entry name" value="ATPase domain of HSP90 chaperone/DNA topoisomerase II/histidine kinase"/>
    <property type="match status" value="1"/>
</dbReference>
<dbReference type="InterPro" id="IPR035965">
    <property type="entry name" value="PAS-like_dom_sf"/>
</dbReference>
<dbReference type="Pfam" id="PF00512">
    <property type="entry name" value="HisKA"/>
    <property type="match status" value="1"/>
</dbReference>
<proteinExistence type="predicted"/>
<dbReference type="PRINTS" id="PR00344">
    <property type="entry name" value="BCTRLSENSOR"/>
</dbReference>
<dbReference type="Proteomes" id="UP000474175">
    <property type="component" value="Unassembled WGS sequence"/>
</dbReference>
<evidence type="ECO:0000259" key="8">
    <source>
        <dbReference type="PROSITE" id="PS50109"/>
    </source>
</evidence>
<dbReference type="GO" id="GO:0007234">
    <property type="term" value="P:osmosensory signaling via phosphorelay pathway"/>
    <property type="evidence" value="ECO:0007669"/>
    <property type="project" value="TreeGrafter"/>
</dbReference>
<evidence type="ECO:0000256" key="2">
    <source>
        <dbReference type="ARBA" id="ARBA00012438"/>
    </source>
</evidence>
<accession>A0A6L9L8D4</accession>
<dbReference type="GO" id="GO:0030295">
    <property type="term" value="F:protein kinase activator activity"/>
    <property type="evidence" value="ECO:0007669"/>
    <property type="project" value="TreeGrafter"/>
</dbReference>
<dbReference type="EC" id="2.7.13.3" evidence="2"/>
<dbReference type="InterPro" id="IPR000014">
    <property type="entry name" value="PAS"/>
</dbReference>
<evidence type="ECO:0000256" key="5">
    <source>
        <dbReference type="ARBA" id="ARBA00022777"/>
    </source>
</evidence>
<dbReference type="EMBL" id="JAAFZH010000008">
    <property type="protein sequence ID" value="NDU96824.1"/>
    <property type="molecule type" value="Genomic_DNA"/>
</dbReference>
<dbReference type="Gene3D" id="3.30.565.10">
    <property type="entry name" value="Histidine kinase-like ATPase, C-terminal domain"/>
    <property type="match status" value="1"/>
</dbReference>
<evidence type="ECO:0000313" key="9">
    <source>
        <dbReference type="EMBL" id="NDU96824.1"/>
    </source>
</evidence>
<comment type="catalytic activity">
    <reaction evidence="1">
        <text>ATP + protein L-histidine = ADP + protein N-phospho-L-histidine.</text>
        <dbReference type="EC" id="2.7.13.3"/>
    </reaction>
</comment>
<dbReference type="Pfam" id="PF02518">
    <property type="entry name" value="HATPase_c"/>
    <property type="match status" value="1"/>
</dbReference>
<comment type="caution">
    <text evidence="9">The sequence shown here is derived from an EMBL/GenBank/DDBJ whole genome shotgun (WGS) entry which is preliminary data.</text>
</comment>
<keyword evidence="3" id="KW-0597">Phosphoprotein</keyword>
<protein>
    <recommendedName>
        <fullName evidence="2">histidine kinase</fullName>
        <ecNumber evidence="2">2.7.13.3</ecNumber>
    </recommendedName>
</protein>
<keyword evidence="10" id="KW-1185">Reference proteome</keyword>
<gene>
    <name evidence="9" type="ORF">GK108_18215</name>
</gene>
<dbReference type="GO" id="GO:0000155">
    <property type="term" value="F:phosphorelay sensor kinase activity"/>
    <property type="evidence" value="ECO:0007669"/>
    <property type="project" value="InterPro"/>
</dbReference>
<dbReference type="InterPro" id="IPR005467">
    <property type="entry name" value="His_kinase_dom"/>
</dbReference>
<dbReference type="SMART" id="SM00388">
    <property type="entry name" value="HisKA"/>
    <property type="match status" value="1"/>
</dbReference>
<evidence type="ECO:0000256" key="3">
    <source>
        <dbReference type="ARBA" id="ARBA00022553"/>
    </source>
</evidence>
<dbReference type="PROSITE" id="PS50109">
    <property type="entry name" value="HIS_KIN"/>
    <property type="match status" value="1"/>
</dbReference>
<dbReference type="PANTHER" id="PTHR42878:SF15">
    <property type="entry name" value="BACTERIOPHYTOCHROME"/>
    <property type="match status" value="1"/>
</dbReference>
<dbReference type="SMART" id="SM00387">
    <property type="entry name" value="HATPase_c"/>
    <property type="match status" value="1"/>
</dbReference>
<dbReference type="Gene3D" id="3.30.450.20">
    <property type="entry name" value="PAS domain"/>
    <property type="match status" value="2"/>
</dbReference>
<dbReference type="InterPro" id="IPR004358">
    <property type="entry name" value="Sig_transdc_His_kin-like_C"/>
</dbReference>
<keyword evidence="6" id="KW-0472">Membrane</keyword>
<evidence type="ECO:0000256" key="7">
    <source>
        <dbReference type="SAM" id="Coils"/>
    </source>
</evidence>
<dbReference type="InterPro" id="IPR050351">
    <property type="entry name" value="BphY/WalK/GraS-like"/>
</dbReference>
<evidence type="ECO:0000256" key="1">
    <source>
        <dbReference type="ARBA" id="ARBA00000085"/>
    </source>
</evidence>
<keyword evidence="5" id="KW-0418">Kinase</keyword>
<keyword evidence="4" id="KW-0808">Transferase</keyword>
<organism evidence="9 10">
    <name type="scientific">Spirosoma terrae</name>
    <dbReference type="NCBI Taxonomy" id="1968276"/>
    <lineage>
        <taxon>Bacteria</taxon>
        <taxon>Pseudomonadati</taxon>
        <taxon>Bacteroidota</taxon>
        <taxon>Cytophagia</taxon>
        <taxon>Cytophagales</taxon>
        <taxon>Cytophagaceae</taxon>
        <taxon>Spirosoma</taxon>
    </lineage>
</organism>
<evidence type="ECO:0000256" key="4">
    <source>
        <dbReference type="ARBA" id="ARBA00022679"/>
    </source>
</evidence>
<dbReference type="SUPFAM" id="SSF55785">
    <property type="entry name" value="PYP-like sensor domain (PAS domain)"/>
    <property type="match status" value="1"/>
</dbReference>
<dbReference type="InterPro" id="IPR013656">
    <property type="entry name" value="PAS_4"/>
</dbReference>
<evidence type="ECO:0000313" key="10">
    <source>
        <dbReference type="Proteomes" id="UP000474175"/>
    </source>
</evidence>
<feature type="domain" description="Histidine kinase" evidence="8">
    <location>
        <begin position="277"/>
        <end position="510"/>
    </location>
</feature>
<dbReference type="GO" id="GO:0000156">
    <property type="term" value="F:phosphorelay response regulator activity"/>
    <property type="evidence" value="ECO:0007669"/>
    <property type="project" value="TreeGrafter"/>
</dbReference>
<evidence type="ECO:0000256" key="6">
    <source>
        <dbReference type="ARBA" id="ARBA00023136"/>
    </source>
</evidence>
<dbReference type="RefSeq" id="WP_163951671.1">
    <property type="nucleotide sequence ID" value="NZ_JAAFZH010000008.1"/>
</dbReference>
<name>A0A6L9L8D4_9BACT</name>
<dbReference type="AlphaFoldDB" id="A0A6L9L8D4"/>
<feature type="coiled-coil region" evidence="7">
    <location>
        <begin position="247"/>
        <end position="274"/>
    </location>
</feature>